<keyword evidence="3" id="KW-1185">Reference proteome</keyword>
<keyword evidence="1" id="KW-0472">Membrane</keyword>
<evidence type="ECO:0000256" key="1">
    <source>
        <dbReference type="SAM" id="Phobius"/>
    </source>
</evidence>
<name>E9D258_COCPS</name>
<proteinExistence type="predicted"/>
<dbReference type="VEuPathDB" id="FungiDB:CPSG_03656"/>
<sequence length="127" mass="14341">MGGRVRPCVCFRFMTQELGCLMVKQSQAYMLFISSHDKILFPLHKCRDSAPCPWISFFLTVCLTLVILLALLSRIYHWRIRPPSPIETTCIATSVRQSEASGHKDSLITKLSTLHVSKQGVLCAYVP</sequence>
<accession>E9D258</accession>
<protein>
    <submittedName>
        <fullName evidence="2">Uncharacterized protein</fullName>
    </submittedName>
</protein>
<feature type="transmembrane region" description="Helical" evidence="1">
    <location>
        <begin position="54"/>
        <end position="72"/>
    </location>
</feature>
<keyword evidence="1" id="KW-0812">Transmembrane</keyword>
<gene>
    <name evidence="2" type="ORF">CPSG_03656</name>
</gene>
<evidence type="ECO:0000313" key="3">
    <source>
        <dbReference type="Proteomes" id="UP000002497"/>
    </source>
</evidence>
<organism evidence="3">
    <name type="scientific">Coccidioides posadasii (strain RMSCC 757 / Silveira)</name>
    <name type="common">Valley fever fungus</name>
    <dbReference type="NCBI Taxonomy" id="443226"/>
    <lineage>
        <taxon>Eukaryota</taxon>
        <taxon>Fungi</taxon>
        <taxon>Dikarya</taxon>
        <taxon>Ascomycota</taxon>
        <taxon>Pezizomycotina</taxon>
        <taxon>Eurotiomycetes</taxon>
        <taxon>Eurotiomycetidae</taxon>
        <taxon>Onygenales</taxon>
        <taxon>Onygenaceae</taxon>
        <taxon>Coccidioides</taxon>
    </lineage>
</organism>
<reference evidence="3" key="1">
    <citation type="journal article" date="2010" name="Genome Res.">
        <title>Population genomic sequencing of Coccidioides fungi reveals recent hybridization and transposon control.</title>
        <authorList>
            <person name="Neafsey D.E."/>
            <person name="Barker B.M."/>
            <person name="Sharpton T.J."/>
            <person name="Stajich J.E."/>
            <person name="Park D.J."/>
            <person name="Whiston E."/>
            <person name="Hung C.-Y."/>
            <person name="McMahan C."/>
            <person name="White J."/>
            <person name="Sykes S."/>
            <person name="Heiman D."/>
            <person name="Young S."/>
            <person name="Zeng Q."/>
            <person name="Abouelleil A."/>
            <person name="Aftuck L."/>
            <person name="Bessette D."/>
            <person name="Brown A."/>
            <person name="FitzGerald M."/>
            <person name="Lui A."/>
            <person name="Macdonald J.P."/>
            <person name="Priest M."/>
            <person name="Orbach M.J."/>
            <person name="Galgiani J.N."/>
            <person name="Kirkland T.N."/>
            <person name="Cole G.T."/>
            <person name="Birren B.W."/>
            <person name="Henn M.R."/>
            <person name="Taylor J.W."/>
            <person name="Rounsley S.D."/>
        </authorList>
    </citation>
    <scope>NUCLEOTIDE SEQUENCE [LARGE SCALE GENOMIC DNA]</scope>
    <source>
        <strain evidence="3">RMSCC 757 / Silveira</strain>
    </source>
</reference>
<dbReference type="HOGENOM" id="CLU_1970358_0_0_1"/>
<keyword evidence="1" id="KW-1133">Transmembrane helix</keyword>
<dbReference type="AlphaFoldDB" id="E9D258"/>
<dbReference type="Proteomes" id="UP000002497">
    <property type="component" value="Unassembled WGS sequence"/>
</dbReference>
<evidence type="ECO:0000313" key="2">
    <source>
        <dbReference type="EMBL" id="EFW19272.1"/>
    </source>
</evidence>
<dbReference type="EMBL" id="GL636490">
    <property type="protein sequence ID" value="EFW19272.1"/>
    <property type="molecule type" value="Genomic_DNA"/>
</dbReference>
<reference evidence="3" key="2">
    <citation type="submission" date="2010-03" db="EMBL/GenBank/DDBJ databases">
        <title>The genome sequence of Coccidioides posadasii strain Silveira.</title>
        <authorList>
            <consortium name="The Broad Institute Genome Sequencing Center for Infectious Disease"/>
            <person name="Neafsey D."/>
            <person name="Orbach M."/>
            <person name="Henn M.R."/>
            <person name="Cole G.T."/>
            <person name="Galgiani J."/>
            <person name="Gardner M.J."/>
            <person name="Kirkland T.N."/>
            <person name="Taylor J.W."/>
            <person name="Young S.K."/>
            <person name="Zeng Q."/>
            <person name="Koehrsen M."/>
            <person name="Alvarado L."/>
            <person name="Berlin A."/>
            <person name="Borenstein D."/>
            <person name="Chapman S.B."/>
            <person name="Chen Z."/>
            <person name="Engels R."/>
            <person name="Freedman E."/>
            <person name="Gellesch M."/>
            <person name="Goldberg J."/>
            <person name="Griggs A."/>
            <person name="Gujja S."/>
            <person name="Heilman E."/>
            <person name="Heiman D."/>
            <person name="Howarth C."/>
            <person name="Jen D."/>
            <person name="Larson L."/>
            <person name="Mehta T."/>
            <person name="Neiman D."/>
            <person name="Park D."/>
            <person name="Pearson M."/>
            <person name="Richards J."/>
            <person name="Roberts A."/>
            <person name="Saif S."/>
            <person name="Shea T."/>
            <person name="Shenoy N."/>
            <person name="Sisk P."/>
            <person name="Stolte C."/>
            <person name="Sykes S."/>
            <person name="Walk T."/>
            <person name="White J."/>
            <person name="Yandava C."/>
            <person name="Haas B."/>
            <person name="Nusbaum C."/>
            <person name="Birren B."/>
        </authorList>
    </citation>
    <scope>NUCLEOTIDE SEQUENCE [LARGE SCALE GENOMIC DNA]</scope>
    <source>
        <strain evidence="3">RMSCC 757 / Silveira</strain>
    </source>
</reference>